<proteinExistence type="predicted"/>
<dbReference type="OrthoDB" id="5381546at2"/>
<keyword evidence="3" id="KW-1185">Reference proteome</keyword>
<organism evidence="2 3">
    <name type="scientific">Corallococcus macrosporus DSM 14697</name>
    <dbReference type="NCBI Taxonomy" id="1189310"/>
    <lineage>
        <taxon>Bacteria</taxon>
        <taxon>Pseudomonadati</taxon>
        <taxon>Myxococcota</taxon>
        <taxon>Myxococcia</taxon>
        <taxon>Myxococcales</taxon>
        <taxon>Cystobacterineae</taxon>
        <taxon>Myxococcaceae</taxon>
        <taxon>Corallococcus</taxon>
    </lineage>
</organism>
<evidence type="ECO:0000313" key="2">
    <source>
        <dbReference type="EMBL" id="ATB49378.1"/>
    </source>
</evidence>
<dbReference type="Proteomes" id="UP000217343">
    <property type="component" value="Chromosome"/>
</dbReference>
<evidence type="ECO:0000313" key="3">
    <source>
        <dbReference type="Proteomes" id="UP000217343"/>
    </source>
</evidence>
<dbReference type="RefSeq" id="WP_095959952.1">
    <property type="nucleotide sequence ID" value="NZ_CP022203.1"/>
</dbReference>
<feature type="chain" id="PRO_5012173995" description="Outer membrane protein beta-barrel domain-containing protein" evidence="1">
    <location>
        <begin position="25"/>
        <end position="198"/>
    </location>
</feature>
<name>A0A250K0A7_9BACT</name>
<keyword evidence="1" id="KW-0732">Signal</keyword>
<dbReference type="KEGG" id="mmas:MYMAC_005022"/>
<evidence type="ECO:0000256" key="1">
    <source>
        <dbReference type="SAM" id="SignalP"/>
    </source>
</evidence>
<reference evidence="2 3" key="1">
    <citation type="submission" date="2017-06" db="EMBL/GenBank/DDBJ databases">
        <title>Sequencing and comparative analysis of myxobacterial genomes.</title>
        <authorList>
            <person name="Rupp O."/>
            <person name="Goesmann A."/>
            <person name="Sogaard-Andersen L."/>
        </authorList>
    </citation>
    <scope>NUCLEOTIDE SEQUENCE [LARGE SCALE GENOMIC DNA]</scope>
    <source>
        <strain evidence="2 3">DSM 14697</strain>
    </source>
</reference>
<sequence>MAGHGRLKASLLAALLLAARQSRAEAAREGSPWYVPDHAAMQLAGAIGFLSAGPGWSFRDDTVEAAFLLGWAPPALAGEDFLTFTMKGQWRPFRLDAAGWTVRPLTVGAMLSYTVGDDYFAGLPSRYDRGYYWFRTALRPALLLGASAGRPVEALNLRLVEGYFELVATDYRLVQFVRNPATVNVELFTLALGVKLRF</sequence>
<evidence type="ECO:0008006" key="4">
    <source>
        <dbReference type="Google" id="ProtNLM"/>
    </source>
</evidence>
<feature type="signal peptide" evidence="1">
    <location>
        <begin position="1"/>
        <end position="24"/>
    </location>
</feature>
<protein>
    <recommendedName>
        <fullName evidence="4">Outer membrane protein beta-barrel domain-containing protein</fullName>
    </recommendedName>
</protein>
<dbReference type="AlphaFoldDB" id="A0A250K0A7"/>
<accession>A0A250K0A7</accession>
<gene>
    <name evidence="2" type="ORF">MYMAC_005022</name>
</gene>
<dbReference type="EMBL" id="CP022203">
    <property type="protein sequence ID" value="ATB49378.1"/>
    <property type="molecule type" value="Genomic_DNA"/>
</dbReference>